<reference evidence="8" key="1">
    <citation type="submission" date="2021-10" db="EMBL/GenBank/DDBJ databases">
        <title>Tropical sea cucumber genome reveals ecological adaptation and Cuvierian tubules defense mechanism.</title>
        <authorList>
            <person name="Chen T."/>
        </authorList>
    </citation>
    <scope>NUCLEOTIDE SEQUENCE</scope>
    <source>
        <strain evidence="8">Nanhai2018</strain>
        <tissue evidence="8">Muscle</tissue>
    </source>
</reference>
<protein>
    <submittedName>
        <fullName evidence="8">Rhodopsin, GQ-coupled</fullName>
    </submittedName>
</protein>
<proteinExistence type="inferred from homology"/>
<feature type="transmembrane region" description="Helical" evidence="6">
    <location>
        <begin position="304"/>
        <end position="325"/>
    </location>
</feature>
<dbReference type="CDD" id="cd00637">
    <property type="entry name" value="7tm_classA_rhodopsin-like"/>
    <property type="match status" value="1"/>
</dbReference>
<comment type="similarity">
    <text evidence="5">Belongs to the G-protein coupled receptor 1 family.</text>
</comment>
<evidence type="ECO:0000256" key="3">
    <source>
        <dbReference type="ARBA" id="ARBA00022989"/>
    </source>
</evidence>
<dbReference type="PANTHER" id="PTHR45698:SF1">
    <property type="entry name" value="TRACE AMINE-ASSOCIATED RECEPTOR 13C-LIKE"/>
    <property type="match status" value="1"/>
</dbReference>
<dbReference type="PROSITE" id="PS50262">
    <property type="entry name" value="G_PROTEIN_RECEP_F1_2"/>
    <property type="match status" value="1"/>
</dbReference>
<feature type="transmembrane region" description="Helical" evidence="6">
    <location>
        <begin position="267"/>
        <end position="292"/>
    </location>
</feature>
<dbReference type="Proteomes" id="UP001152320">
    <property type="component" value="Chromosome 3"/>
</dbReference>
<dbReference type="PROSITE" id="PS00237">
    <property type="entry name" value="G_PROTEIN_RECEP_F1_1"/>
    <property type="match status" value="1"/>
</dbReference>
<accession>A0A9Q1CGQ5</accession>
<organism evidence="8 9">
    <name type="scientific">Holothuria leucospilota</name>
    <name type="common">Black long sea cucumber</name>
    <name type="synonym">Mertensiothuria leucospilota</name>
    <dbReference type="NCBI Taxonomy" id="206669"/>
    <lineage>
        <taxon>Eukaryota</taxon>
        <taxon>Metazoa</taxon>
        <taxon>Echinodermata</taxon>
        <taxon>Eleutherozoa</taxon>
        <taxon>Echinozoa</taxon>
        <taxon>Holothuroidea</taxon>
        <taxon>Aspidochirotacea</taxon>
        <taxon>Aspidochirotida</taxon>
        <taxon>Holothuriidae</taxon>
        <taxon>Holothuria</taxon>
    </lineage>
</organism>
<feature type="transmembrane region" description="Helical" evidence="6">
    <location>
        <begin position="145"/>
        <end position="168"/>
    </location>
</feature>
<feature type="transmembrane region" description="Helical" evidence="6">
    <location>
        <begin position="107"/>
        <end position="125"/>
    </location>
</feature>
<dbReference type="AlphaFoldDB" id="A0A9Q1CGQ5"/>
<evidence type="ECO:0000313" key="9">
    <source>
        <dbReference type="Proteomes" id="UP001152320"/>
    </source>
</evidence>
<evidence type="ECO:0000256" key="4">
    <source>
        <dbReference type="ARBA" id="ARBA00023136"/>
    </source>
</evidence>
<keyword evidence="2 5" id="KW-0812">Transmembrane</keyword>
<name>A0A9Q1CGQ5_HOLLE</name>
<dbReference type="Pfam" id="PF00001">
    <property type="entry name" value="7tm_1"/>
    <property type="match status" value="1"/>
</dbReference>
<dbReference type="InterPro" id="IPR000276">
    <property type="entry name" value="GPCR_Rhodpsn"/>
</dbReference>
<evidence type="ECO:0000259" key="7">
    <source>
        <dbReference type="PROSITE" id="PS50262"/>
    </source>
</evidence>
<dbReference type="SUPFAM" id="SSF81321">
    <property type="entry name" value="Family A G protein-coupled receptor-like"/>
    <property type="match status" value="1"/>
</dbReference>
<dbReference type="Gene3D" id="1.20.1070.10">
    <property type="entry name" value="Rhodopsin 7-helix transmembrane proteins"/>
    <property type="match status" value="1"/>
</dbReference>
<comment type="subcellular location">
    <subcellularLocation>
        <location evidence="1">Membrane</location>
    </subcellularLocation>
</comment>
<feature type="transmembrane region" description="Helical" evidence="6">
    <location>
        <begin position="188"/>
        <end position="212"/>
    </location>
</feature>
<feature type="transmembrane region" description="Helical" evidence="6">
    <location>
        <begin position="59"/>
        <end position="79"/>
    </location>
</feature>
<evidence type="ECO:0000256" key="5">
    <source>
        <dbReference type="RuleBase" id="RU000688"/>
    </source>
</evidence>
<keyword evidence="5" id="KW-0297">G-protein coupled receptor</keyword>
<dbReference type="SMART" id="SM01381">
    <property type="entry name" value="7TM_GPCR_Srsx"/>
    <property type="match status" value="1"/>
</dbReference>
<dbReference type="EMBL" id="JAIZAY010000003">
    <property type="protein sequence ID" value="KAJ8044646.1"/>
    <property type="molecule type" value="Genomic_DNA"/>
</dbReference>
<dbReference type="GO" id="GO:0016020">
    <property type="term" value="C:membrane"/>
    <property type="evidence" value="ECO:0007669"/>
    <property type="project" value="UniProtKB-SubCell"/>
</dbReference>
<evidence type="ECO:0000256" key="2">
    <source>
        <dbReference type="ARBA" id="ARBA00022692"/>
    </source>
</evidence>
<sequence length="364" mass="42001">MESTELTATTQSSFENIQEGDVLMKVFYAIFAILGVMGNGLVLFVFYKTPDLHVPTNILIGHQSLVDLVFSVILFLNFIPPSIDLETLGVSHPVLSNLTCKVWVSEFVYWSILKVSTINLVFLTLERYFAVVHPIKFIKIMNRRIAISMCILAWILGIVLSIYFPFIHRVEDDGDCTSRSVMRGSPERYAIVVLSVVTTLILPVGVMLYAYLMIFWTLRPVKDLPDTELPSNATTIHMGDTQTNGVDSRKMEFTRKAGFRDRCRRNVLITFFLVSLSYTICWTPDMVLYFHHNVVTRHEWSDPIHQFVILLAVSNSWINPVIYTWKYRGFQKGLKDSLLKSRKDVTRVFRTCYTYVHNRNIQFI</sequence>
<evidence type="ECO:0000313" key="8">
    <source>
        <dbReference type="EMBL" id="KAJ8044646.1"/>
    </source>
</evidence>
<keyword evidence="5" id="KW-0675">Receptor</keyword>
<dbReference type="OrthoDB" id="5963071at2759"/>
<comment type="caution">
    <text evidence="8">The sequence shown here is derived from an EMBL/GenBank/DDBJ whole genome shotgun (WGS) entry which is preliminary data.</text>
</comment>
<feature type="transmembrane region" description="Helical" evidence="6">
    <location>
        <begin position="26"/>
        <end position="47"/>
    </location>
</feature>
<feature type="domain" description="G-protein coupled receptors family 1 profile" evidence="7">
    <location>
        <begin position="38"/>
        <end position="323"/>
    </location>
</feature>
<gene>
    <name evidence="8" type="ORF">HOLleu_07436</name>
</gene>
<keyword evidence="3 6" id="KW-1133">Transmembrane helix</keyword>
<dbReference type="PANTHER" id="PTHR45698">
    <property type="entry name" value="TRACE AMINE-ASSOCIATED RECEPTOR 19N-RELATED"/>
    <property type="match status" value="1"/>
</dbReference>
<evidence type="ECO:0000256" key="6">
    <source>
        <dbReference type="SAM" id="Phobius"/>
    </source>
</evidence>
<keyword evidence="9" id="KW-1185">Reference proteome</keyword>
<dbReference type="InterPro" id="IPR017452">
    <property type="entry name" value="GPCR_Rhodpsn_7TM"/>
</dbReference>
<dbReference type="GO" id="GO:0004930">
    <property type="term" value="F:G protein-coupled receptor activity"/>
    <property type="evidence" value="ECO:0007669"/>
    <property type="project" value="UniProtKB-KW"/>
</dbReference>
<dbReference type="PRINTS" id="PR00237">
    <property type="entry name" value="GPCRRHODOPSN"/>
</dbReference>
<keyword evidence="5" id="KW-0807">Transducer</keyword>
<evidence type="ECO:0000256" key="1">
    <source>
        <dbReference type="ARBA" id="ARBA00004370"/>
    </source>
</evidence>
<keyword evidence="4 6" id="KW-0472">Membrane</keyword>